<proteinExistence type="predicted"/>
<dbReference type="SUPFAM" id="SSF48452">
    <property type="entry name" value="TPR-like"/>
    <property type="match status" value="1"/>
</dbReference>
<dbReference type="EMBL" id="AVPE01000002">
    <property type="protein sequence ID" value="KGX93617.1"/>
    <property type="molecule type" value="Genomic_DNA"/>
</dbReference>
<reference evidence="1 2" key="1">
    <citation type="submission" date="2013-08" db="EMBL/GenBank/DDBJ databases">
        <authorList>
            <person name="Huang J."/>
            <person name="Wang G."/>
        </authorList>
    </citation>
    <scope>NUCLEOTIDE SEQUENCE [LARGE SCALE GENOMIC DNA]</scope>
    <source>
        <strain evidence="1 2">JSM 076056</strain>
    </source>
</reference>
<dbReference type="eggNOG" id="COG3118">
    <property type="taxonomic scope" value="Bacteria"/>
</dbReference>
<dbReference type="OrthoDB" id="2961242at2"/>
<dbReference type="STRING" id="1385510.GCA_000425205_00991"/>
<gene>
    <name evidence="1" type="ORF">N781_10405</name>
</gene>
<accession>A0A0A5ICQ0</accession>
<evidence type="ECO:0000313" key="2">
    <source>
        <dbReference type="Proteomes" id="UP000030528"/>
    </source>
</evidence>
<sequence length="329" mass="39068">MTKDKADVVLFPKWKTTLEQNGRTALEEKRYKDAIHYFDQLLQFKIETTEVLTGKLVCLMELGRYGEAEDICQHLMKEDEENYYQYLHIYLTILFQTAQYEELIDLLDEIFETEDIPEQVRIQFHQLYDVTKKLTEEEAPYDDTAQLDEFLLSLDQKDLRKQWQLLTKLRKRDVQPYIKQLLPYLEDEEIQPVIKTGLVQWMRDSNVDYEVTVRKFGEVVKVVPSELTDVLSHPRALGIFTLLRPVEDESPSLFELIQQQLFRYLYIRYPNLPTYDHDEAIATALHRIASSSLSMEHLSLSFEAEESEVQKWIDEILAFEREYFTILDS</sequence>
<protein>
    <submittedName>
        <fullName evidence="1">Uncharacterized protein</fullName>
    </submittedName>
</protein>
<dbReference type="Proteomes" id="UP000030528">
    <property type="component" value="Unassembled WGS sequence"/>
</dbReference>
<dbReference type="InterPro" id="IPR011990">
    <property type="entry name" value="TPR-like_helical_dom_sf"/>
</dbReference>
<organism evidence="1 2">
    <name type="scientific">Pontibacillus halophilus JSM 076056 = DSM 19796</name>
    <dbReference type="NCBI Taxonomy" id="1385510"/>
    <lineage>
        <taxon>Bacteria</taxon>
        <taxon>Bacillati</taxon>
        <taxon>Bacillota</taxon>
        <taxon>Bacilli</taxon>
        <taxon>Bacillales</taxon>
        <taxon>Bacillaceae</taxon>
        <taxon>Pontibacillus</taxon>
    </lineage>
</organism>
<dbReference type="AlphaFoldDB" id="A0A0A5ICQ0"/>
<evidence type="ECO:0000313" key="1">
    <source>
        <dbReference type="EMBL" id="KGX93617.1"/>
    </source>
</evidence>
<dbReference type="RefSeq" id="WP_026802019.1">
    <property type="nucleotide sequence ID" value="NZ_AVPE01000002.1"/>
</dbReference>
<comment type="caution">
    <text evidence="1">The sequence shown here is derived from an EMBL/GenBank/DDBJ whole genome shotgun (WGS) entry which is preliminary data.</text>
</comment>
<dbReference type="Gene3D" id="1.25.40.10">
    <property type="entry name" value="Tetratricopeptide repeat domain"/>
    <property type="match status" value="1"/>
</dbReference>
<dbReference type="Pfam" id="PF14559">
    <property type="entry name" value="TPR_19"/>
    <property type="match status" value="1"/>
</dbReference>
<name>A0A0A5ICQ0_9BACI</name>
<keyword evidence="2" id="KW-1185">Reference proteome</keyword>